<evidence type="ECO:0000259" key="1">
    <source>
        <dbReference type="SMART" id="SM00470"/>
    </source>
</evidence>
<dbReference type="SMART" id="SM00470">
    <property type="entry name" value="ParB"/>
    <property type="match status" value="1"/>
</dbReference>
<gene>
    <name evidence="2" type="ORF">K8F61_17245</name>
</gene>
<dbReference type="InterPro" id="IPR050336">
    <property type="entry name" value="Chromosome_partition/occlusion"/>
</dbReference>
<dbReference type="PANTHER" id="PTHR33375:SF1">
    <property type="entry name" value="CHROMOSOME-PARTITIONING PROTEIN PARB-RELATED"/>
    <property type="match status" value="1"/>
</dbReference>
<dbReference type="InterPro" id="IPR003115">
    <property type="entry name" value="ParB_N"/>
</dbReference>
<dbReference type="PANTHER" id="PTHR33375">
    <property type="entry name" value="CHROMOSOME-PARTITIONING PROTEIN PARB-RELATED"/>
    <property type="match status" value="1"/>
</dbReference>
<dbReference type="Proteomes" id="UP001199642">
    <property type="component" value="Chromosome"/>
</dbReference>
<evidence type="ECO:0000313" key="2">
    <source>
        <dbReference type="EMBL" id="UGS26350.1"/>
    </source>
</evidence>
<dbReference type="RefSeq" id="WP_231820067.1">
    <property type="nucleotide sequence ID" value="NZ_CP082781.1"/>
</dbReference>
<name>A0ABY3RSS8_9MICO</name>
<sequence length="186" mass="20292">MILRTVDVPTTELRPYRGNPRRGNVDLIVASLQAHGQYRPLVVNEGTKTGVPMEVLAGNHTLQAAQKLGWDTVLVSIVDVDEKQAAKIVAVDNRANDVAEYDEDALLALLQGLDGDLDGTGYDLDDLDDLVKDDEGAPGAADFLEPEDDKYQSQYGVTVICADEGEQEAVYERLRADGYECRVVTV</sequence>
<dbReference type="Gene3D" id="3.90.1530.10">
    <property type="entry name" value="Conserved hypothetical protein from pyrococcus furiosus pfu- 392566-001, ParB domain"/>
    <property type="match status" value="1"/>
</dbReference>
<dbReference type="InterPro" id="IPR036086">
    <property type="entry name" value="ParB/Sulfiredoxin_sf"/>
</dbReference>
<keyword evidence="3" id="KW-1185">Reference proteome</keyword>
<evidence type="ECO:0000313" key="3">
    <source>
        <dbReference type="Proteomes" id="UP001199642"/>
    </source>
</evidence>
<reference evidence="2 3" key="1">
    <citation type="submission" date="2023-01" db="EMBL/GenBank/DDBJ databases">
        <title>Characterization of estradiol degrading bacteria Microbacterium sp. MZT7 and reveal degrading genes through genome analysis.</title>
        <authorList>
            <person name="Hao P."/>
            <person name="Gao Y."/>
        </authorList>
    </citation>
    <scope>NUCLEOTIDE SEQUENCE [LARGE SCALE GENOMIC DNA]</scope>
    <source>
        <strain evidence="2 3">MZT7</strain>
    </source>
</reference>
<protein>
    <submittedName>
        <fullName evidence="2">ParB N-terminal domain-containing protein</fullName>
    </submittedName>
</protein>
<accession>A0ABY3RSS8</accession>
<feature type="domain" description="ParB-like N-terminal" evidence="1">
    <location>
        <begin position="6"/>
        <end position="94"/>
    </location>
</feature>
<proteinExistence type="predicted"/>
<dbReference type="EMBL" id="CP082781">
    <property type="protein sequence ID" value="UGS26350.1"/>
    <property type="molecule type" value="Genomic_DNA"/>
</dbReference>
<dbReference type="SUPFAM" id="SSF110849">
    <property type="entry name" value="ParB/Sulfiredoxin"/>
    <property type="match status" value="1"/>
</dbReference>
<organism evidence="2 3">
    <name type="scientific">Microbacterium resistens</name>
    <dbReference type="NCBI Taxonomy" id="156977"/>
    <lineage>
        <taxon>Bacteria</taxon>
        <taxon>Bacillati</taxon>
        <taxon>Actinomycetota</taxon>
        <taxon>Actinomycetes</taxon>
        <taxon>Micrococcales</taxon>
        <taxon>Microbacteriaceae</taxon>
        <taxon>Microbacterium</taxon>
    </lineage>
</organism>
<dbReference type="Pfam" id="PF02195">
    <property type="entry name" value="ParB_N"/>
    <property type="match status" value="1"/>
</dbReference>